<keyword evidence="4" id="KW-0949">S-adenosyl-L-methionine</keyword>
<dbReference type="CDD" id="cd19193">
    <property type="entry name" value="PR-SET_PRDM7_9"/>
    <property type="match status" value="1"/>
</dbReference>
<evidence type="ECO:0000256" key="2">
    <source>
        <dbReference type="ARBA" id="ARBA00022603"/>
    </source>
</evidence>
<dbReference type="AlphaFoldDB" id="A7RI18"/>
<dbReference type="PhylomeDB" id="A7RI18"/>
<evidence type="ECO:0000256" key="5">
    <source>
        <dbReference type="ARBA" id="ARBA00022723"/>
    </source>
</evidence>
<reference evidence="14 15" key="1">
    <citation type="journal article" date="2007" name="Science">
        <title>Sea anemone genome reveals ancestral eumetazoan gene repertoire and genomic organization.</title>
        <authorList>
            <person name="Putnam N.H."/>
            <person name="Srivastava M."/>
            <person name="Hellsten U."/>
            <person name="Dirks B."/>
            <person name="Chapman J."/>
            <person name="Salamov A."/>
            <person name="Terry A."/>
            <person name="Shapiro H."/>
            <person name="Lindquist E."/>
            <person name="Kapitonov V.V."/>
            <person name="Jurka J."/>
            <person name="Genikhovich G."/>
            <person name="Grigoriev I.V."/>
            <person name="Lucas S.M."/>
            <person name="Steele R.E."/>
            <person name="Finnerty J.R."/>
            <person name="Technau U."/>
            <person name="Martindale M.Q."/>
            <person name="Rokhsar D.S."/>
        </authorList>
    </citation>
    <scope>NUCLEOTIDE SEQUENCE [LARGE SCALE GENOMIC DNA]</scope>
    <source>
        <strain evidence="15">CH2 X CH6</strain>
    </source>
</reference>
<name>A7RI18_NEMVE</name>
<keyword evidence="8" id="KW-0862">Zinc</keyword>
<feature type="domain" description="SET" evidence="13">
    <location>
        <begin position="125"/>
        <end position="242"/>
    </location>
</feature>
<dbReference type="SMART" id="SM00317">
    <property type="entry name" value="SET"/>
    <property type="match status" value="1"/>
</dbReference>
<dbReference type="InterPro" id="IPR001214">
    <property type="entry name" value="SET_dom"/>
</dbReference>
<keyword evidence="10" id="KW-0804">Transcription</keyword>
<dbReference type="SUPFAM" id="SSF82199">
    <property type="entry name" value="SET domain"/>
    <property type="match status" value="1"/>
</dbReference>
<gene>
    <name evidence="14" type="ORF">NEMVEDRAFT_v1g197426</name>
</gene>
<dbReference type="Pfam" id="PF21549">
    <property type="entry name" value="PRDM2_PR"/>
    <property type="match status" value="1"/>
</dbReference>
<keyword evidence="11" id="KW-0539">Nucleus</keyword>
<evidence type="ECO:0000256" key="8">
    <source>
        <dbReference type="ARBA" id="ARBA00022833"/>
    </source>
</evidence>
<evidence type="ECO:0000256" key="10">
    <source>
        <dbReference type="ARBA" id="ARBA00023163"/>
    </source>
</evidence>
<dbReference type="PANTHER" id="PTHR16515:SF49">
    <property type="entry name" value="GASTRULA ZINC FINGER PROTEIN XLCGF49.1-LIKE-RELATED"/>
    <property type="match status" value="1"/>
</dbReference>
<evidence type="ECO:0000256" key="7">
    <source>
        <dbReference type="ARBA" id="ARBA00022771"/>
    </source>
</evidence>
<keyword evidence="2" id="KW-0489">Methyltransferase</keyword>
<comment type="subcellular location">
    <subcellularLocation>
        <location evidence="1">Nucleus</location>
    </subcellularLocation>
</comment>
<accession>A7RI18</accession>
<dbReference type="eggNOG" id="KOG1721">
    <property type="taxonomic scope" value="Eukaryota"/>
</dbReference>
<dbReference type="GO" id="GO:0005634">
    <property type="term" value="C:nucleus"/>
    <property type="evidence" value="ECO:0007669"/>
    <property type="project" value="UniProtKB-SubCell"/>
</dbReference>
<protein>
    <recommendedName>
        <fullName evidence="13">SET domain-containing protein</fullName>
    </recommendedName>
</protein>
<keyword evidence="5" id="KW-0479">Metal-binding</keyword>
<dbReference type="STRING" id="45351.A7RI18"/>
<dbReference type="InterPro" id="IPR050331">
    <property type="entry name" value="Zinc_finger"/>
</dbReference>
<evidence type="ECO:0000256" key="9">
    <source>
        <dbReference type="ARBA" id="ARBA00023015"/>
    </source>
</evidence>
<dbReference type="InterPro" id="IPR044417">
    <property type="entry name" value="PRDM7_9_PR-SET"/>
</dbReference>
<feature type="region of interest" description="Disordered" evidence="12">
    <location>
        <begin position="19"/>
        <end position="88"/>
    </location>
</feature>
<keyword evidence="15" id="KW-1185">Reference proteome</keyword>
<dbReference type="GO" id="GO:0032259">
    <property type="term" value="P:methylation"/>
    <property type="evidence" value="ECO:0007669"/>
    <property type="project" value="UniProtKB-KW"/>
</dbReference>
<dbReference type="Proteomes" id="UP000001593">
    <property type="component" value="Unassembled WGS sequence"/>
</dbReference>
<dbReference type="GO" id="GO:0042054">
    <property type="term" value="F:histone methyltransferase activity"/>
    <property type="evidence" value="ECO:0007669"/>
    <property type="project" value="InterPro"/>
</dbReference>
<evidence type="ECO:0000256" key="11">
    <source>
        <dbReference type="ARBA" id="ARBA00023242"/>
    </source>
</evidence>
<dbReference type="GO" id="GO:0008270">
    <property type="term" value="F:zinc ion binding"/>
    <property type="evidence" value="ECO:0007669"/>
    <property type="project" value="UniProtKB-KW"/>
</dbReference>
<dbReference type="PANTHER" id="PTHR16515">
    <property type="entry name" value="PR DOMAIN ZINC FINGER PROTEIN"/>
    <property type="match status" value="1"/>
</dbReference>
<dbReference type="HOGENOM" id="CLU_848116_0_0_1"/>
<feature type="compositionally biased region" description="Acidic residues" evidence="12">
    <location>
        <begin position="57"/>
        <end position="69"/>
    </location>
</feature>
<evidence type="ECO:0000256" key="4">
    <source>
        <dbReference type="ARBA" id="ARBA00022691"/>
    </source>
</evidence>
<evidence type="ECO:0000313" key="14">
    <source>
        <dbReference type="EMBL" id="EDO48955.1"/>
    </source>
</evidence>
<dbReference type="Gene3D" id="2.170.270.10">
    <property type="entry name" value="SET domain"/>
    <property type="match status" value="1"/>
</dbReference>
<proteinExistence type="predicted"/>
<evidence type="ECO:0000256" key="12">
    <source>
        <dbReference type="SAM" id="MobiDB-lite"/>
    </source>
</evidence>
<dbReference type="EMBL" id="DS469511">
    <property type="protein sequence ID" value="EDO48955.1"/>
    <property type="molecule type" value="Genomic_DNA"/>
</dbReference>
<keyword evidence="9" id="KW-0805">Transcription regulation</keyword>
<keyword evidence="7" id="KW-0863">Zinc-finger</keyword>
<evidence type="ECO:0000256" key="3">
    <source>
        <dbReference type="ARBA" id="ARBA00022679"/>
    </source>
</evidence>
<evidence type="ECO:0000256" key="6">
    <source>
        <dbReference type="ARBA" id="ARBA00022737"/>
    </source>
</evidence>
<evidence type="ECO:0000259" key="13">
    <source>
        <dbReference type="PROSITE" id="PS50280"/>
    </source>
</evidence>
<evidence type="ECO:0000313" key="15">
    <source>
        <dbReference type="Proteomes" id="UP000001593"/>
    </source>
</evidence>
<dbReference type="InParanoid" id="A7RI18"/>
<organism evidence="14 15">
    <name type="scientific">Nematostella vectensis</name>
    <name type="common">Starlet sea anemone</name>
    <dbReference type="NCBI Taxonomy" id="45351"/>
    <lineage>
        <taxon>Eukaryota</taxon>
        <taxon>Metazoa</taxon>
        <taxon>Cnidaria</taxon>
        <taxon>Anthozoa</taxon>
        <taxon>Hexacorallia</taxon>
        <taxon>Actiniaria</taxon>
        <taxon>Edwardsiidae</taxon>
        <taxon>Nematostella</taxon>
    </lineage>
</organism>
<keyword evidence="6" id="KW-0677">Repeat</keyword>
<evidence type="ECO:0000256" key="1">
    <source>
        <dbReference type="ARBA" id="ARBA00004123"/>
    </source>
</evidence>
<feature type="compositionally biased region" description="Basic and acidic residues" evidence="12">
    <location>
        <begin position="19"/>
        <end position="30"/>
    </location>
</feature>
<dbReference type="PROSITE" id="PS50280">
    <property type="entry name" value="SET"/>
    <property type="match status" value="1"/>
</dbReference>
<keyword evidence="3" id="KW-0808">Transferase</keyword>
<sequence length="328" mass="36842">MIATLLQLIFVLDADEEKVWPKMKEPKDAETQTDPEITGVDADDFEEGDYSSSGEESGSDSDSSDEEAAGTDKSKENASSSVKTSKGVGAGQVRRKNIELKYYFGEDMPDAEMQRLAEADVLVPPGLEVKESNIPNAGRGVFAKCIIPKHEFFGPYIGRIVTRKEAKTYKESPYVWEVFDDYGKLTHLIDGRDALQSNWLRYVNCSKGLDEQNLRAVQYDKNIYYMATKEIAIGEELLTYYGDKFAKKIGIKPKKSSVVPGEESFVCKNCGKMYTNPGALIGHLKFKCNTVRNYALRYPCLPFKDQMTEVYFFPLPCPLTYHNALDIA</sequence>
<dbReference type="InterPro" id="IPR046341">
    <property type="entry name" value="SET_dom_sf"/>
</dbReference>